<evidence type="ECO:0000313" key="1">
    <source>
        <dbReference type="EMBL" id="KAI4295501.1"/>
    </source>
</evidence>
<evidence type="ECO:0000313" key="2">
    <source>
        <dbReference type="Proteomes" id="UP000828941"/>
    </source>
</evidence>
<keyword evidence="2" id="KW-1185">Reference proteome</keyword>
<accession>A0ACB9KEB5</accession>
<comment type="caution">
    <text evidence="1">The sequence shown here is derived from an EMBL/GenBank/DDBJ whole genome shotgun (WGS) entry which is preliminary data.</text>
</comment>
<gene>
    <name evidence="1" type="ORF">L6164_035543</name>
</gene>
<dbReference type="EMBL" id="CM039439">
    <property type="protein sequence ID" value="KAI4295501.1"/>
    <property type="molecule type" value="Genomic_DNA"/>
</dbReference>
<organism evidence="1 2">
    <name type="scientific">Bauhinia variegata</name>
    <name type="common">Purple orchid tree</name>
    <name type="synonym">Phanera variegata</name>
    <dbReference type="NCBI Taxonomy" id="167791"/>
    <lineage>
        <taxon>Eukaryota</taxon>
        <taxon>Viridiplantae</taxon>
        <taxon>Streptophyta</taxon>
        <taxon>Embryophyta</taxon>
        <taxon>Tracheophyta</taxon>
        <taxon>Spermatophyta</taxon>
        <taxon>Magnoliopsida</taxon>
        <taxon>eudicotyledons</taxon>
        <taxon>Gunneridae</taxon>
        <taxon>Pentapetalae</taxon>
        <taxon>rosids</taxon>
        <taxon>fabids</taxon>
        <taxon>Fabales</taxon>
        <taxon>Fabaceae</taxon>
        <taxon>Cercidoideae</taxon>
        <taxon>Cercideae</taxon>
        <taxon>Bauhiniinae</taxon>
        <taxon>Bauhinia</taxon>
    </lineage>
</organism>
<proteinExistence type="predicted"/>
<sequence length="284" mass="32908">MGSYTFGNFQAEKTNAILKNRQLKKIASFFRYVELCVVLVLISRLSLQLPVAVKSSSDYFRGFSVFVISPRVVFVIGNVIIITLFAQSGQFSAKGSPSKNSVPDFYEEFIQNSTKSYRIGEQTKYEEKHSIKNQSVDGEKTKYPEKQSTRKEPGSIRNQRIDGYPEKQSIRIEQSIKNHRINGYHIKYPEDQRKQSQNVNTGLELKHYRRSLTEKFSHANAEKQHHVLQRSETEKSCKSIEAAAKVARISYPEDNMSNDEFRRTVEAFIARQQRLRREEESYMA</sequence>
<name>A0ACB9KEB5_BAUVA</name>
<reference evidence="1 2" key="1">
    <citation type="journal article" date="2022" name="DNA Res.">
        <title>Chromosomal-level genome assembly of the orchid tree Bauhinia variegata (Leguminosae; Cercidoideae) supports the allotetraploid origin hypothesis of Bauhinia.</title>
        <authorList>
            <person name="Zhong Y."/>
            <person name="Chen Y."/>
            <person name="Zheng D."/>
            <person name="Pang J."/>
            <person name="Liu Y."/>
            <person name="Luo S."/>
            <person name="Meng S."/>
            <person name="Qian L."/>
            <person name="Wei D."/>
            <person name="Dai S."/>
            <person name="Zhou R."/>
        </authorList>
    </citation>
    <scope>NUCLEOTIDE SEQUENCE [LARGE SCALE GENOMIC DNA]</scope>
    <source>
        <strain evidence="1">BV-YZ2020</strain>
    </source>
</reference>
<protein>
    <submittedName>
        <fullName evidence="1">Uncharacterized protein</fullName>
    </submittedName>
</protein>
<dbReference type="Proteomes" id="UP000828941">
    <property type="component" value="Chromosome 14"/>
</dbReference>